<dbReference type="Gene3D" id="2.10.10.10">
    <property type="entry name" value="Fibronectin, type II, collagen-binding"/>
    <property type="match status" value="1"/>
</dbReference>
<evidence type="ECO:0000313" key="5">
    <source>
        <dbReference type="Proteomes" id="UP000054561"/>
    </source>
</evidence>
<dbReference type="InterPro" id="IPR036943">
    <property type="entry name" value="FN_type2_sf"/>
</dbReference>
<dbReference type="InterPro" id="IPR051957">
    <property type="entry name" value="CRISP-LCCL_domain"/>
</dbReference>
<dbReference type="GeneID" id="24270697"/>
<accession>A0A0D9QD96</accession>
<evidence type="ECO:0008006" key="6">
    <source>
        <dbReference type="Google" id="ProtNLM"/>
    </source>
</evidence>
<feature type="signal peptide" evidence="1">
    <location>
        <begin position="1"/>
        <end position="22"/>
    </location>
</feature>
<dbReference type="Pfam" id="PF03815">
    <property type="entry name" value="LCCL"/>
    <property type="match status" value="1"/>
</dbReference>
<dbReference type="InterPro" id="IPR037524">
    <property type="entry name" value="PA14/GLEYA"/>
</dbReference>
<dbReference type="SUPFAM" id="SSF56988">
    <property type="entry name" value="Anthrax protective antigen"/>
    <property type="match status" value="2"/>
</dbReference>
<dbReference type="InterPro" id="IPR004043">
    <property type="entry name" value="LCCL"/>
</dbReference>
<feature type="domain" description="LCCL" evidence="2">
    <location>
        <begin position="795"/>
        <end position="852"/>
    </location>
</feature>
<dbReference type="PROSITE" id="PS51820">
    <property type="entry name" value="PA14"/>
    <property type="match status" value="1"/>
</dbReference>
<organism evidence="4 5">
    <name type="scientific">Plasmodium fragile</name>
    <dbReference type="NCBI Taxonomy" id="5857"/>
    <lineage>
        <taxon>Eukaryota</taxon>
        <taxon>Sar</taxon>
        <taxon>Alveolata</taxon>
        <taxon>Apicomplexa</taxon>
        <taxon>Aconoidasida</taxon>
        <taxon>Haemosporida</taxon>
        <taxon>Plasmodiidae</taxon>
        <taxon>Plasmodium</taxon>
        <taxon>Plasmodium (Plasmodium)</taxon>
    </lineage>
</organism>
<evidence type="ECO:0000259" key="2">
    <source>
        <dbReference type="PROSITE" id="PS50820"/>
    </source>
</evidence>
<evidence type="ECO:0000256" key="1">
    <source>
        <dbReference type="SAM" id="SignalP"/>
    </source>
</evidence>
<keyword evidence="5" id="KW-1185">Reference proteome</keyword>
<dbReference type="Gene3D" id="2.170.130.20">
    <property type="entry name" value="LCCL-like domain"/>
    <property type="match status" value="1"/>
</dbReference>
<sequence length="1073" mass="118886">MGKRTSLALFCCLVLESISVLGRDPTSSLERITEFRQQHRKTLDGRLCAAAFLHDDQTYTDCTSATSPDGTSGREWCYVEVQLLGKGSRDWDYCANAVNYNKLRLHAKKVFEDKSVEADRLKERLHVLNSRVHSMLNKYDSVCGSKHEVVASRIGKINQWVQTGVESLKQIQENATDLDATRNIMNKVQVEMKRETDGFTDVEQNCENFEGYEKEPNHDGLKVFYFNNPLLEGIPVESKMENRINFSYTNRGPSDMVSPYRYSMRYDGYLMSPHSGMYTFTFETNCYARLMLNGKVVLSHGFAESGGKRQGAAMGGETNNNVNASLFHLHGGMSTLVEMNDEPSDVVKVSMPIELVGGEKSRFILEVSHSSHLKYESGSFMHEYGVPTKESSSVEAGAAAAGTAAAGVEATATTGATASFALLWQSSRIDRQPIQSTYLFQDNVVPPVRFSGVDSNLFSVGVVEQEEQVFMGDSKWVIRSVPSKYIGLHLLKTHSRPHFSNFSLSLNTGCNLYIAAPVGEELFPLSPGKDGMAWKAYDTDDHVELIQSVTKERKVYKLKFIPLKNEAVLKFDVLVGVPFFLMSQSRKILPTICSGDEEVLSSPQHEIFKECTESSSLSPEFNCLAGFSTYHRDKKNQIWKSSHGSTGEYIKIYFKRPVQINKFKFKPRDDMLSWPSELSLLFDNDEEVVIPILHTHSMEQNTTRLEHPIITTSVKIEVRDMFERGNDNTGGSFELIGSTCNVMEDDYLTHHAVIEITQCDSTLENLPDVMPLMKGDKILTICHPHCVENLNTQVIYGSDIYSTDSAICKAAIHAGVCRAEGKENCRFLIVVNGGQANFVGTLQNNIMSLSRSSNSNFSFSLTSAFTARGGGPSRASHAAAGPSSYSIVFKFGDHFEVPNKFLVDSGREFTHYGSFGYGWKEAISPSATFPSATSPSAAVGESPSFKGDYSSPFNGLYSGGIEFPPASASQNCISSLHCKANFWKFQMHENGTYSVQLLVGNKTSPEKQKAFVEVNGIPIIKGVELGRDEVFVATETFQVTNRSLVFTSNCLGGEDSTCSRARVSILAVQIVKA</sequence>
<dbReference type="InterPro" id="IPR011658">
    <property type="entry name" value="PA14_dom"/>
</dbReference>
<dbReference type="PROSITE" id="PS50820">
    <property type="entry name" value="LCCL"/>
    <property type="match status" value="1"/>
</dbReference>
<dbReference type="SUPFAM" id="SSF49785">
    <property type="entry name" value="Galactose-binding domain-like"/>
    <property type="match status" value="1"/>
</dbReference>
<dbReference type="SUPFAM" id="SSF69848">
    <property type="entry name" value="LCCL domain"/>
    <property type="match status" value="1"/>
</dbReference>
<evidence type="ECO:0000259" key="3">
    <source>
        <dbReference type="PROSITE" id="PS51820"/>
    </source>
</evidence>
<dbReference type="AlphaFoldDB" id="A0A0D9QD96"/>
<dbReference type="VEuPathDB" id="PlasmoDB:AK88_05383"/>
<dbReference type="EMBL" id="KQ001765">
    <property type="protein sequence ID" value="KJP84988.1"/>
    <property type="molecule type" value="Genomic_DNA"/>
</dbReference>
<feature type="chain" id="PRO_5002343542" description="PA14 domain-containing protein" evidence="1">
    <location>
        <begin position="23"/>
        <end position="1073"/>
    </location>
</feature>
<dbReference type="InterPro" id="IPR008979">
    <property type="entry name" value="Galactose-bd-like_sf"/>
</dbReference>
<protein>
    <recommendedName>
        <fullName evidence="6">PA14 domain-containing protein</fullName>
    </recommendedName>
</protein>
<gene>
    <name evidence="4" type="ORF">AK88_05383</name>
</gene>
<dbReference type="Gene3D" id="3.90.182.10">
    <property type="entry name" value="Toxin - Anthrax Protective Antigen,domain 1"/>
    <property type="match status" value="1"/>
</dbReference>
<dbReference type="SMART" id="SM00603">
    <property type="entry name" value="LCCL"/>
    <property type="match status" value="1"/>
</dbReference>
<proteinExistence type="predicted"/>
<dbReference type="OrthoDB" id="441660at2759"/>
<dbReference type="RefSeq" id="XP_012338408.1">
    <property type="nucleotide sequence ID" value="XM_012482985.1"/>
</dbReference>
<dbReference type="Gene3D" id="2.60.120.260">
    <property type="entry name" value="Galactose-binding domain-like"/>
    <property type="match status" value="1"/>
</dbReference>
<dbReference type="Proteomes" id="UP000054561">
    <property type="component" value="Unassembled WGS sequence"/>
</dbReference>
<dbReference type="InterPro" id="IPR036609">
    <property type="entry name" value="LCCL_sf"/>
</dbReference>
<dbReference type="OMA" id="NWPSEIT"/>
<name>A0A0D9QD96_PLAFR</name>
<reference evidence="4 5" key="1">
    <citation type="submission" date="2014-03" db="EMBL/GenBank/DDBJ databases">
        <title>The Genome Sequence of Plasmodium fragile nilgiri.</title>
        <authorList>
            <consortium name="The Broad Institute Genomics Platform"/>
            <consortium name="The Broad Institute Genome Sequencing Center for Infectious Disease"/>
            <person name="Neafsey D."/>
            <person name="Duraisingh M."/>
            <person name="Young S.K."/>
            <person name="Zeng Q."/>
            <person name="Gargeya S."/>
            <person name="Abouelleil A."/>
            <person name="Alvarado L."/>
            <person name="Chapman S.B."/>
            <person name="Gainer-Dewar J."/>
            <person name="Goldberg J."/>
            <person name="Griggs A."/>
            <person name="Gujja S."/>
            <person name="Hansen M."/>
            <person name="Howarth C."/>
            <person name="Imamovic A."/>
            <person name="Larimer J."/>
            <person name="Pearson M."/>
            <person name="Poon T.W."/>
            <person name="Priest M."/>
            <person name="Roberts A."/>
            <person name="Saif S."/>
            <person name="Shea T."/>
            <person name="Sykes S."/>
            <person name="Wortman J."/>
            <person name="Nusbaum C."/>
            <person name="Birren B."/>
        </authorList>
    </citation>
    <scope>NUCLEOTIDE SEQUENCE [LARGE SCALE GENOMIC DNA]</scope>
    <source>
        <strain evidence="5">nilgiri</strain>
    </source>
</reference>
<dbReference type="PANTHER" id="PTHR31331">
    <property type="entry name" value="LCCL DOMAIN PROTEIN (AFU_ORTHOLOGUE AFUA_5G08630)"/>
    <property type="match status" value="1"/>
</dbReference>
<dbReference type="SMART" id="SM00758">
    <property type="entry name" value="PA14"/>
    <property type="match status" value="1"/>
</dbReference>
<keyword evidence="1" id="KW-0732">Signal</keyword>
<feature type="domain" description="PA14" evidence="3">
    <location>
        <begin position="216"/>
        <end position="398"/>
    </location>
</feature>
<evidence type="ECO:0000313" key="4">
    <source>
        <dbReference type="EMBL" id="KJP84988.1"/>
    </source>
</evidence>
<dbReference type="PANTHER" id="PTHR31331:SF1">
    <property type="entry name" value="CYSTEINE RICH SECRETORY PROTEIN LCCL DOMAIN CONTAINING 2"/>
    <property type="match status" value="1"/>
</dbReference>
<dbReference type="Pfam" id="PF07691">
    <property type="entry name" value="PA14"/>
    <property type="match status" value="1"/>
</dbReference>